<dbReference type="AlphaFoldDB" id="A0A6A7A2J6"/>
<sequence length="217" mass="24711">MSTFQESTGRVLDHFSYHDDPTNHLVDLGFDHSPNHSIVLGLDNMPIASFDQWQLEVCTVDEWVAHLNNDLLSSPPSQPEAQTVHEWDKLVVNDALPALPPPEIDFGDGEMIIEAIKSDGKLTCALGCSNVTFGRHIDVKRHHEAYHTDAVLWCPASDCPRNAVYGHYPFPLRKDKVRDHIRKMHKSDEEKQCWPEWFMQLKSGEKAGQTYKNNGRI</sequence>
<gene>
    <name evidence="1" type="ORF">CC86DRAFT_406028</name>
</gene>
<dbReference type="OrthoDB" id="2687452at2759"/>
<organism evidence="1 2">
    <name type="scientific">Ophiobolus disseminans</name>
    <dbReference type="NCBI Taxonomy" id="1469910"/>
    <lineage>
        <taxon>Eukaryota</taxon>
        <taxon>Fungi</taxon>
        <taxon>Dikarya</taxon>
        <taxon>Ascomycota</taxon>
        <taxon>Pezizomycotina</taxon>
        <taxon>Dothideomycetes</taxon>
        <taxon>Pleosporomycetidae</taxon>
        <taxon>Pleosporales</taxon>
        <taxon>Pleosporineae</taxon>
        <taxon>Phaeosphaeriaceae</taxon>
        <taxon>Ophiobolus</taxon>
    </lineage>
</organism>
<reference evidence="1" key="1">
    <citation type="journal article" date="2020" name="Stud. Mycol.">
        <title>101 Dothideomycetes genomes: a test case for predicting lifestyles and emergence of pathogens.</title>
        <authorList>
            <person name="Haridas S."/>
            <person name="Albert R."/>
            <person name="Binder M."/>
            <person name="Bloem J."/>
            <person name="Labutti K."/>
            <person name="Salamov A."/>
            <person name="Andreopoulos B."/>
            <person name="Baker S."/>
            <person name="Barry K."/>
            <person name="Bills G."/>
            <person name="Bluhm B."/>
            <person name="Cannon C."/>
            <person name="Castanera R."/>
            <person name="Culley D."/>
            <person name="Daum C."/>
            <person name="Ezra D."/>
            <person name="Gonzalez J."/>
            <person name="Henrissat B."/>
            <person name="Kuo A."/>
            <person name="Liang C."/>
            <person name="Lipzen A."/>
            <person name="Lutzoni F."/>
            <person name="Magnuson J."/>
            <person name="Mondo S."/>
            <person name="Nolan M."/>
            <person name="Ohm R."/>
            <person name="Pangilinan J."/>
            <person name="Park H.-J."/>
            <person name="Ramirez L."/>
            <person name="Alfaro M."/>
            <person name="Sun H."/>
            <person name="Tritt A."/>
            <person name="Yoshinaga Y."/>
            <person name="Zwiers L.-H."/>
            <person name="Turgeon B."/>
            <person name="Goodwin S."/>
            <person name="Spatafora J."/>
            <person name="Crous P."/>
            <person name="Grigoriev I."/>
        </authorList>
    </citation>
    <scope>NUCLEOTIDE SEQUENCE</scope>
    <source>
        <strain evidence="1">CBS 113818</strain>
    </source>
</reference>
<name>A0A6A7A2J6_9PLEO</name>
<accession>A0A6A7A2J6</accession>
<dbReference type="EMBL" id="MU006225">
    <property type="protein sequence ID" value="KAF2826775.1"/>
    <property type="molecule type" value="Genomic_DNA"/>
</dbReference>
<evidence type="ECO:0000313" key="2">
    <source>
        <dbReference type="Proteomes" id="UP000799424"/>
    </source>
</evidence>
<dbReference type="Proteomes" id="UP000799424">
    <property type="component" value="Unassembled WGS sequence"/>
</dbReference>
<evidence type="ECO:0000313" key="1">
    <source>
        <dbReference type="EMBL" id="KAF2826775.1"/>
    </source>
</evidence>
<keyword evidence="2" id="KW-1185">Reference proteome</keyword>
<protein>
    <submittedName>
        <fullName evidence="1">Uncharacterized protein</fullName>
    </submittedName>
</protein>
<proteinExistence type="predicted"/>